<dbReference type="EMBL" id="JBFTEZ010000002">
    <property type="protein sequence ID" value="MEX6463218.1"/>
    <property type="molecule type" value="Genomic_DNA"/>
</dbReference>
<dbReference type="PANTHER" id="PTHR16305">
    <property type="entry name" value="TESTICULAR SOLUBLE ADENYLYL CYCLASE"/>
    <property type="match status" value="1"/>
</dbReference>
<protein>
    <submittedName>
        <fullName evidence="6">AAA ATPase-like protein</fullName>
    </submittedName>
    <submittedName>
        <fullName evidence="5">AAA family ATPase</fullName>
    </submittedName>
</protein>
<keyword evidence="1" id="KW-0547">Nucleotide-binding</keyword>
<reference evidence="5" key="3">
    <citation type="submission" date="2024-07" db="EMBL/GenBank/DDBJ databases">
        <authorList>
            <person name="Wildschutte H."/>
        </authorList>
    </citation>
    <scope>NUCLEOTIDE SEQUENCE</scope>
    <source>
        <strain evidence="5">N60</strain>
    </source>
</reference>
<dbReference type="EMBL" id="SMCX01000015">
    <property type="protein sequence ID" value="TCW23152.1"/>
    <property type="molecule type" value="Genomic_DNA"/>
</dbReference>
<keyword evidence="8" id="KW-1185">Reference proteome</keyword>
<dbReference type="AlphaFoldDB" id="A0A4R3ZSF6"/>
<dbReference type="InterPro" id="IPR027417">
    <property type="entry name" value="P-loop_NTPase"/>
</dbReference>
<reference evidence="6 7" key="1">
    <citation type="submission" date="2019-03" db="EMBL/GenBank/DDBJ databases">
        <title>Root nodule microbial communities of legume samples collected from USA, Mexico and Botswana.</title>
        <authorList>
            <person name="Hirsch A."/>
        </authorList>
    </citation>
    <scope>NUCLEOTIDE SEQUENCE [LARGE SCALE GENOMIC DNA]</scope>
    <source>
        <strain evidence="6 7">55</strain>
    </source>
</reference>
<dbReference type="RefSeq" id="WP_061229170.1">
    <property type="nucleotide sequence ID" value="NZ_CP143053.1"/>
</dbReference>
<reference evidence="8" key="2">
    <citation type="submission" date="2024-07" db="EMBL/GenBank/DDBJ databases">
        <title>Pseudomonas strain that inhibits Aeromonas fish pathogens.</title>
        <authorList>
            <person name="Wildschutte H."/>
        </authorList>
    </citation>
    <scope>NUCLEOTIDE SEQUENCE [LARGE SCALE GENOMIC DNA]</scope>
    <source>
        <strain evidence="8">n60</strain>
    </source>
</reference>
<evidence type="ECO:0000313" key="5">
    <source>
        <dbReference type="EMBL" id="MEX6463218.1"/>
    </source>
</evidence>
<dbReference type="InterPro" id="IPR041664">
    <property type="entry name" value="AAA_16"/>
</dbReference>
<evidence type="ECO:0000256" key="2">
    <source>
        <dbReference type="ARBA" id="ARBA00022840"/>
    </source>
</evidence>
<dbReference type="GeneID" id="89531530"/>
<dbReference type="Proteomes" id="UP000295805">
    <property type="component" value="Unassembled WGS sequence"/>
</dbReference>
<evidence type="ECO:0000313" key="7">
    <source>
        <dbReference type="Proteomes" id="UP000295805"/>
    </source>
</evidence>
<sequence>MQGRTTELEWLTEQLEAGGSGPPRLTLVKGPLGSGKTALLFSALAELDRPTLFLRGDPYPDTETPLAAARQLVERLFDQDLERVVADHSPAAIHRQCCRFLEASPRLLIIDDAQWIDPASLRLFAAVLPHAADTVLAYRTGMTPTSLIDAARRVGATIEHLTVGPLDDDEVAALAADLDPRQRRTVVESAAGSPLFARTLIGAFRRNPHATTLEHVLHEGAGAGGDALSSVVGADLARLDPGARRTLTAIAVLGSADPAQLEAVAGVADVGRHLGVLRDWGLISTWAAEPLHPLVRFTAYSRASAAERAALHRAAAALPGQDAFARAGHLASLGPAATAEKISVILDAAERAADSDPQVVERWLAGVGGAAAVSGGAAPAAAGHPGSGSSGMAPAAAGHLGRRCDLVRARAQVIMGQPDRAIEALR</sequence>
<dbReference type="PANTHER" id="PTHR16305:SF28">
    <property type="entry name" value="GUANYLATE CYCLASE DOMAIN-CONTAINING PROTEIN"/>
    <property type="match status" value="1"/>
</dbReference>
<dbReference type="GO" id="GO:0005524">
    <property type="term" value="F:ATP binding"/>
    <property type="evidence" value="ECO:0007669"/>
    <property type="project" value="UniProtKB-KW"/>
</dbReference>
<feature type="region of interest" description="Disordered" evidence="3">
    <location>
        <begin position="376"/>
        <end position="395"/>
    </location>
</feature>
<dbReference type="SUPFAM" id="SSF52540">
    <property type="entry name" value="P-loop containing nucleoside triphosphate hydrolases"/>
    <property type="match status" value="1"/>
</dbReference>
<organism evidence="6 7">
    <name type="scientific">Dietzia cinnamea</name>
    <dbReference type="NCBI Taxonomy" id="321318"/>
    <lineage>
        <taxon>Bacteria</taxon>
        <taxon>Bacillati</taxon>
        <taxon>Actinomycetota</taxon>
        <taxon>Actinomycetes</taxon>
        <taxon>Mycobacteriales</taxon>
        <taxon>Dietziaceae</taxon>
        <taxon>Dietzia</taxon>
    </lineage>
</organism>
<feature type="domain" description="Orc1-like AAA ATPase" evidence="4">
    <location>
        <begin position="3"/>
        <end position="130"/>
    </location>
</feature>
<dbReference type="Gene3D" id="3.40.50.300">
    <property type="entry name" value="P-loop containing nucleotide triphosphate hydrolases"/>
    <property type="match status" value="1"/>
</dbReference>
<proteinExistence type="predicted"/>
<dbReference type="GO" id="GO:0005737">
    <property type="term" value="C:cytoplasm"/>
    <property type="evidence" value="ECO:0007669"/>
    <property type="project" value="TreeGrafter"/>
</dbReference>
<dbReference type="Pfam" id="PF13191">
    <property type="entry name" value="AAA_16"/>
    <property type="match status" value="1"/>
</dbReference>
<evidence type="ECO:0000313" key="6">
    <source>
        <dbReference type="EMBL" id="TCW23152.1"/>
    </source>
</evidence>
<accession>A0A4R3ZSF6</accession>
<keyword evidence="2" id="KW-0067">ATP-binding</keyword>
<dbReference type="Proteomes" id="UP001560293">
    <property type="component" value="Unassembled WGS sequence"/>
</dbReference>
<evidence type="ECO:0000313" key="8">
    <source>
        <dbReference type="Proteomes" id="UP001560293"/>
    </source>
</evidence>
<comment type="caution">
    <text evidence="6">The sequence shown here is derived from an EMBL/GenBank/DDBJ whole genome shotgun (WGS) entry which is preliminary data.</text>
</comment>
<gene>
    <name evidence="5" type="ORF">AB6N35_02450</name>
    <name evidence="6" type="ORF">EDD19_11580</name>
</gene>
<dbReference type="GO" id="GO:0004016">
    <property type="term" value="F:adenylate cyclase activity"/>
    <property type="evidence" value="ECO:0007669"/>
    <property type="project" value="TreeGrafter"/>
</dbReference>
<evidence type="ECO:0000256" key="3">
    <source>
        <dbReference type="SAM" id="MobiDB-lite"/>
    </source>
</evidence>
<evidence type="ECO:0000259" key="4">
    <source>
        <dbReference type="Pfam" id="PF13191"/>
    </source>
</evidence>
<name>A0A4R3ZSF6_9ACTN</name>
<evidence type="ECO:0000256" key="1">
    <source>
        <dbReference type="ARBA" id="ARBA00022741"/>
    </source>
</evidence>